<dbReference type="GO" id="GO:0016829">
    <property type="term" value="F:lyase activity"/>
    <property type="evidence" value="ECO:0007669"/>
    <property type="project" value="UniProtKB-KW"/>
</dbReference>
<evidence type="ECO:0000256" key="4">
    <source>
        <dbReference type="ARBA" id="ARBA00023239"/>
    </source>
</evidence>
<proteinExistence type="predicted"/>
<keyword evidence="4" id="KW-0456">Lyase</keyword>
<evidence type="ECO:0000256" key="1">
    <source>
        <dbReference type="ARBA" id="ARBA00004418"/>
    </source>
</evidence>
<dbReference type="Proteomes" id="UP000294958">
    <property type="component" value="Unassembled WGS sequence"/>
</dbReference>
<reference evidence="7 8" key="1">
    <citation type="submission" date="2019-03" db="EMBL/GenBank/DDBJ databases">
        <title>Genomic Encyclopedia of Type Strains, Phase IV (KMG-IV): sequencing the most valuable type-strain genomes for metagenomic binning, comparative biology and taxonomic classification.</title>
        <authorList>
            <person name="Goeker M."/>
        </authorList>
    </citation>
    <scope>NUCLEOTIDE SEQUENCE [LARGE SCALE GENOMIC DNA]</scope>
    <source>
        <strain evidence="7 8">DSM 11603</strain>
    </source>
</reference>
<gene>
    <name evidence="7" type="ORF">DES43_12133</name>
</gene>
<dbReference type="PANTHER" id="PTHR39210:SF1">
    <property type="entry name" value="HEPARIN-SULFATE LYASE"/>
    <property type="match status" value="1"/>
</dbReference>
<dbReference type="AlphaFoldDB" id="A0A4R6YCM8"/>
<dbReference type="InterPro" id="IPR008929">
    <property type="entry name" value="Chondroitin_lyas"/>
</dbReference>
<dbReference type="SUPFAM" id="SSF48230">
    <property type="entry name" value="Chondroitin AC/alginate lyase"/>
    <property type="match status" value="1"/>
</dbReference>
<keyword evidence="2" id="KW-0732">Signal</keyword>
<feature type="domain" description="Heparin-sulfate lyase N-terminal" evidence="6">
    <location>
        <begin position="127"/>
        <end position="303"/>
    </location>
</feature>
<evidence type="ECO:0000259" key="5">
    <source>
        <dbReference type="Pfam" id="PF07940"/>
    </source>
</evidence>
<dbReference type="EMBL" id="SNZF01000021">
    <property type="protein sequence ID" value="TDR33546.1"/>
    <property type="molecule type" value="Genomic_DNA"/>
</dbReference>
<accession>A0A4R6YCM8</accession>
<evidence type="ECO:0000259" key="6">
    <source>
        <dbReference type="Pfam" id="PF16889"/>
    </source>
</evidence>
<keyword evidence="8" id="KW-1185">Reference proteome</keyword>
<dbReference type="GO" id="GO:0042597">
    <property type="term" value="C:periplasmic space"/>
    <property type="evidence" value="ECO:0007669"/>
    <property type="project" value="UniProtKB-SubCell"/>
</dbReference>
<dbReference type="RefSeq" id="WP_063608075.1">
    <property type="nucleotide sequence ID" value="NZ_KK073881.1"/>
</dbReference>
<evidence type="ECO:0000256" key="2">
    <source>
        <dbReference type="ARBA" id="ARBA00022729"/>
    </source>
</evidence>
<keyword evidence="3" id="KW-0574">Periplasm</keyword>
<name>A0A4R6YCM8_9HYPH</name>
<feature type="domain" description="Heparinase II/III-like C-terminal" evidence="5">
    <location>
        <begin position="409"/>
        <end position="625"/>
    </location>
</feature>
<comment type="subcellular location">
    <subcellularLocation>
        <location evidence="1">Periplasm</location>
    </subcellularLocation>
</comment>
<dbReference type="Gene3D" id="2.70.98.70">
    <property type="match status" value="1"/>
</dbReference>
<dbReference type="Pfam" id="PF07940">
    <property type="entry name" value="Hepar_II_III_C"/>
    <property type="match status" value="1"/>
</dbReference>
<dbReference type="InterPro" id="IPR012480">
    <property type="entry name" value="Hepar_II_III_C"/>
</dbReference>
<dbReference type="OrthoDB" id="9763014at2"/>
<dbReference type="InterPro" id="IPR031680">
    <property type="entry name" value="Hepar_II_III_N"/>
</dbReference>
<dbReference type="Gene3D" id="1.50.10.100">
    <property type="entry name" value="Chondroitin AC/alginate lyase"/>
    <property type="match status" value="1"/>
</dbReference>
<sequence length="654" mass="70406">MLRRLGWYARRLAVMERGEIRHRIHEQIARRAARRENGGWVQFAMPGARPVPLPLFAPLLTGDLSAPVAAQLAIAAEAFRSGKLRLLNRDWPQTILDGAGSVAPEVWTLDPVSGTSWPGADVSAFDIDFRFEGGHRDVKYVAEANRLHFLAAPAIHARHTEDATLAHAVLGSLFSWMRANPPGRGVNWYSGIEAGYRLASLASIVTALDPWIDGAAGEKLASFVAAHGTWLARFPSLFSSANNHLVAEAMGLVLAARLLPDHPHATGWLTQGRGHLDGRTCALFHEDGVGQEQSPAYAAFTLEMLLIGFAAIGADAPSPAARERLGKAAAALNAFLDDEGHVPLIGDDDQSRVLLAHGSAEPRYAASICAATAGFLQRPELAPAIRDPHWRDIVFAAPPPGPAPSDGTTTFPQGGYTIRRGDIAGRRVHFTFDHGPLGFGALAAHGHADALSVWLSLDGRPVLVDAGTYLYHSEGENRRRFRVTAVHNTLTISGASQSEPSGPFNWMPRRARARLEKGADSVPLDVSGSHDGYRKRFGVIHRRDIAETAYGFDITDRLTGATPDGEVEIVFLLAPDLVVTAHDGRVTARRDGRAEITLAAPEGACVEIIRGDDISGRGFHSPGFGVLEEAATVLFRAPANAMRWRSSIVLNPVT</sequence>
<comment type="caution">
    <text evidence="7">The sequence shown here is derived from an EMBL/GenBank/DDBJ whole genome shotgun (WGS) entry which is preliminary data.</text>
</comment>
<evidence type="ECO:0000256" key="3">
    <source>
        <dbReference type="ARBA" id="ARBA00022764"/>
    </source>
</evidence>
<dbReference type="Pfam" id="PF16889">
    <property type="entry name" value="Hepar_II_III_N"/>
    <property type="match status" value="1"/>
</dbReference>
<dbReference type="PANTHER" id="PTHR39210">
    <property type="entry name" value="HEPARIN-SULFATE LYASE"/>
    <property type="match status" value="1"/>
</dbReference>
<organism evidence="7 8">
    <name type="scientific">Aquamicrobium defluvii</name>
    <dbReference type="NCBI Taxonomy" id="69279"/>
    <lineage>
        <taxon>Bacteria</taxon>
        <taxon>Pseudomonadati</taxon>
        <taxon>Pseudomonadota</taxon>
        <taxon>Alphaproteobacteria</taxon>
        <taxon>Hyphomicrobiales</taxon>
        <taxon>Phyllobacteriaceae</taxon>
        <taxon>Aquamicrobium</taxon>
    </lineage>
</organism>
<protein>
    <submittedName>
        <fullName evidence="7">Heparinase II/III-like protein</fullName>
    </submittedName>
</protein>
<evidence type="ECO:0000313" key="8">
    <source>
        <dbReference type="Proteomes" id="UP000294958"/>
    </source>
</evidence>
<evidence type="ECO:0000313" key="7">
    <source>
        <dbReference type="EMBL" id="TDR33546.1"/>
    </source>
</evidence>